<dbReference type="Proteomes" id="UP000029868">
    <property type="component" value="Unassembled WGS sequence"/>
</dbReference>
<keyword evidence="1" id="KW-0812">Transmembrane</keyword>
<dbReference type="EMBL" id="JQEC01000011">
    <property type="protein sequence ID" value="KGJ96155.1"/>
    <property type="molecule type" value="Genomic_DNA"/>
</dbReference>
<organism evidence="2 3">
    <name type="scientific">Colwellia psychrerythraea</name>
    <name type="common">Vibrio psychroerythus</name>
    <dbReference type="NCBI Taxonomy" id="28229"/>
    <lineage>
        <taxon>Bacteria</taxon>
        <taxon>Pseudomonadati</taxon>
        <taxon>Pseudomonadota</taxon>
        <taxon>Gammaproteobacteria</taxon>
        <taxon>Alteromonadales</taxon>
        <taxon>Colwelliaceae</taxon>
        <taxon>Colwellia</taxon>
    </lineage>
</organism>
<proteinExistence type="predicted"/>
<dbReference type="AlphaFoldDB" id="A0A099L152"/>
<dbReference type="SUPFAM" id="SSF63829">
    <property type="entry name" value="Calcium-dependent phosphotriesterase"/>
    <property type="match status" value="2"/>
</dbReference>
<dbReference type="Gene3D" id="2.60.40.10">
    <property type="entry name" value="Immunoglobulins"/>
    <property type="match status" value="1"/>
</dbReference>
<dbReference type="GO" id="GO:0016301">
    <property type="term" value="F:kinase activity"/>
    <property type="evidence" value="ECO:0007669"/>
    <property type="project" value="UniProtKB-KW"/>
</dbReference>
<dbReference type="InterPro" id="IPR015943">
    <property type="entry name" value="WD40/YVTN_repeat-like_dom_sf"/>
</dbReference>
<keyword evidence="2" id="KW-0418">Kinase</keyword>
<reference evidence="2 3" key="1">
    <citation type="submission" date="2014-08" db="EMBL/GenBank/DDBJ databases">
        <title>Genomic and Phenotypic Diversity of Colwellia psychrerythraea strains from Disparate Marine Basins.</title>
        <authorList>
            <person name="Techtmann S.M."/>
            <person name="Stelling S.C."/>
            <person name="Utturkar S.M."/>
            <person name="Alshibli N."/>
            <person name="Harris A."/>
            <person name="Brown S.D."/>
            <person name="Hazen T.C."/>
        </authorList>
    </citation>
    <scope>NUCLEOTIDE SEQUENCE [LARGE SCALE GENOMIC DNA]</scope>
    <source>
        <strain evidence="2 3">GAB14E</strain>
    </source>
</reference>
<evidence type="ECO:0000313" key="2">
    <source>
        <dbReference type="EMBL" id="KGJ96155.1"/>
    </source>
</evidence>
<dbReference type="PATRIC" id="fig|28229.3.peg.1033"/>
<feature type="transmembrane region" description="Helical" evidence="1">
    <location>
        <begin position="715"/>
        <end position="734"/>
    </location>
</feature>
<gene>
    <name evidence="2" type="ORF">GAB14E_0102</name>
</gene>
<evidence type="ECO:0000256" key="1">
    <source>
        <dbReference type="SAM" id="Phobius"/>
    </source>
</evidence>
<name>A0A099L152_COLPS</name>
<sequence length="936" mass="105897">MVRKVRHKASFNTDTNTMVYFQAKLIKFFALSLFTFSFISHANTTAPLQTLSNINDILQDKHGFIWLSGQQGLTRLDANNKITFSLNNQEWPLPFSWIHNIELVDNKLILSTEMAGLWLFDTRNGEAEKITTGISEPSHYKATLFKNNYYSYAANTNKFYRFNPSDNSTLVIDQNIGIKDIAHTQNQFYLSNNDGLYQLQGNSLVQIITGPITALTALSNAVIAITANKIYRLGDDGKQTSIKHNEKLYGLTKAYHNDSFFTVSSEGKVSKYNGAKLTVLPHNYEKSKTGRLRNMFHDASGVLWLVSSQGVEQLNENYIKNHNLTFDIPINGNEIALFDNDIIIGSYGAGLQNFLEPVFNQESNTAFTRKGLKTFDLLEVNNSLYIGCFDGLWRYDKSTNQVTKLDIVGDKLVLKLEQKNNLLYIATDGYGLYVYDLITEEMINHIDESIGLLTPEVIDVLPLDNGKIWIAHNNKVSIYQQNSHTVTTLKTPNRSKVISLVLANNKIFASTLGDGILVFNQQGDLLAHLSNNHSFTEMLLVNGEIWASGKPGLYRISPTNYQVTMIENTQQYSFVSSMLVKDDILYAIHYSGVLALDLSEQKQFNPNVIISKTTISGKAYLLNKTIEIESGNDVITLDLASLDHRPGLNKKFQYRINNSDWLLMNNNQLTLTGLASGNYHVEIMATNSLGQWSDIKAYTEINVAYPWYWTVNIRIFYAVMVTLTILLTCWLLILRTKSIRHIHNILKDDMRNYGQLMKTVQRNLQLASSSLSNNELVQGKQLIESSLLALEEKINSQEPNNLAGNTLLTAIPFLGDYLQNKYLAKLNFTLDDKIDNCNYELKADVYKVIFEALTSAIFKSNAENFTLTLQEVKHKLWLTINSDHNSFSQLTSKVDFDLASYTIRQITNKHHASLNTFTNDDGTSQLVISFPLMTLN</sequence>
<keyword evidence="2" id="KW-0808">Transferase</keyword>
<keyword evidence="1" id="KW-1133">Transmembrane helix</keyword>
<protein>
    <submittedName>
        <fullName evidence="2">Putative signal transduction histidine kinase</fullName>
    </submittedName>
</protein>
<keyword evidence="1" id="KW-0472">Membrane</keyword>
<accession>A0A099L152</accession>
<dbReference type="InterPro" id="IPR013783">
    <property type="entry name" value="Ig-like_fold"/>
</dbReference>
<comment type="caution">
    <text evidence="2">The sequence shown here is derived from an EMBL/GenBank/DDBJ whole genome shotgun (WGS) entry which is preliminary data.</text>
</comment>
<evidence type="ECO:0000313" key="3">
    <source>
        <dbReference type="Proteomes" id="UP000029868"/>
    </source>
</evidence>
<dbReference type="Gene3D" id="2.130.10.10">
    <property type="entry name" value="YVTN repeat-like/Quinoprotein amine dehydrogenase"/>
    <property type="match status" value="2"/>
</dbReference>